<organism evidence="2 3">
    <name type="scientific">Spirosoma soli</name>
    <dbReference type="NCBI Taxonomy" id="1770529"/>
    <lineage>
        <taxon>Bacteria</taxon>
        <taxon>Pseudomonadati</taxon>
        <taxon>Bacteroidota</taxon>
        <taxon>Cytophagia</taxon>
        <taxon>Cytophagales</taxon>
        <taxon>Cytophagaceae</taxon>
        <taxon>Spirosoma</taxon>
    </lineage>
</organism>
<feature type="domain" description="PIN" evidence="1">
    <location>
        <begin position="2"/>
        <end position="58"/>
    </location>
</feature>
<dbReference type="EMBL" id="JBHULN010000002">
    <property type="protein sequence ID" value="MFD2570124.1"/>
    <property type="molecule type" value="Genomic_DNA"/>
</dbReference>
<evidence type="ECO:0000313" key="2">
    <source>
        <dbReference type="EMBL" id="MFD2570124.1"/>
    </source>
</evidence>
<gene>
    <name evidence="2" type="ORF">ACFSUS_05720</name>
</gene>
<name>A0ABW5M0Q4_9BACT</name>
<comment type="caution">
    <text evidence="2">The sequence shown here is derived from an EMBL/GenBank/DDBJ whole genome shotgun (WGS) entry which is preliminary data.</text>
</comment>
<dbReference type="Pfam" id="PF10130">
    <property type="entry name" value="PIN_2"/>
    <property type="match status" value="1"/>
</dbReference>
<dbReference type="RefSeq" id="WP_381520526.1">
    <property type="nucleotide sequence ID" value="NZ_JBHULN010000002.1"/>
</dbReference>
<keyword evidence="3" id="KW-1185">Reference proteome</keyword>
<dbReference type="Proteomes" id="UP001597469">
    <property type="component" value="Unassembled WGS sequence"/>
</dbReference>
<dbReference type="InterPro" id="IPR002716">
    <property type="entry name" value="PIN_dom"/>
</dbReference>
<sequence length="64" mass="7413">MDANVLFGCLISGHDFYLKLLADNRFFTADFALEEMQIYQEVILQRTKLSAEQFRKFTLSVFAG</sequence>
<evidence type="ECO:0000259" key="1">
    <source>
        <dbReference type="Pfam" id="PF10130"/>
    </source>
</evidence>
<protein>
    <submittedName>
        <fullName evidence="2">PIN domain-containing protein</fullName>
    </submittedName>
</protein>
<accession>A0ABW5M0Q4</accession>
<proteinExistence type="predicted"/>
<evidence type="ECO:0000313" key="3">
    <source>
        <dbReference type="Proteomes" id="UP001597469"/>
    </source>
</evidence>
<reference evidence="3" key="1">
    <citation type="journal article" date="2019" name="Int. J. Syst. Evol. Microbiol.">
        <title>The Global Catalogue of Microorganisms (GCM) 10K type strain sequencing project: providing services to taxonomists for standard genome sequencing and annotation.</title>
        <authorList>
            <consortium name="The Broad Institute Genomics Platform"/>
            <consortium name="The Broad Institute Genome Sequencing Center for Infectious Disease"/>
            <person name="Wu L."/>
            <person name="Ma J."/>
        </authorList>
    </citation>
    <scope>NUCLEOTIDE SEQUENCE [LARGE SCALE GENOMIC DNA]</scope>
    <source>
        <strain evidence="3">KCTC 42805</strain>
    </source>
</reference>